<evidence type="ECO:0000313" key="2">
    <source>
        <dbReference type="EMBL" id="MCA1854784.1"/>
    </source>
</evidence>
<evidence type="ECO:0000256" key="1">
    <source>
        <dbReference type="SAM" id="MobiDB-lite"/>
    </source>
</evidence>
<feature type="region of interest" description="Disordered" evidence="1">
    <location>
        <begin position="1"/>
        <end position="20"/>
    </location>
</feature>
<dbReference type="InterPro" id="IPR008727">
    <property type="entry name" value="PAAR_motif"/>
</dbReference>
<evidence type="ECO:0000313" key="3">
    <source>
        <dbReference type="Proteomes" id="UP001198602"/>
    </source>
</evidence>
<dbReference type="RefSeq" id="WP_225237219.1">
    <property type="nucleotide sequence ID" value="NZ_JAHYBX010000001.1"/>
</dbReference>
<dbReference type="Pfam" id="PF05488">
    <property type="entry name" value="PAAR_motif"/>
    <property type="match status" value="1"/>
</dbReference>
<dbReference type="EMBL" id="JAHYBX010000001">
    <property type="protein sequence ID" value="MCA1854784.1"/>
    <property type="molecule type" value="Genomic_DNA"/>
</dbReference>
<name>A0ABS7Y8Y2_9BURK</name>
<accession>A0ABS7Y8Y2</accession>
<proteinExistence type="predicted"/>
<protein>
    <submittedName>
        <fullName evidence="2">PAAR domain-containing protein</fullName>
    </submittedName>
</protein>
<sequence length="137" mass="14222">MSSAEMSSTEQVLASPAPQRRRVTGRYPIATLGSYTLHGGKVVLAGDEPQGDGFRIACVGDLVRYPDGSESIIVSGAGNASTFGNRPVALVGSHVENGDRIVLSRQSMGEIVLFEGDAPIPGLLQPGYLPPQGATEA</sequence>
<organism evidence="2 3">
    <name type="scientific">Massilia hydrophila</name>
    <dbReference type="NCBI Taxonomy" id="3044279"/>
    <lineage>
        <taxon>Bacteria</taxon>
        <taxon>Pseudomonadati</taxon>
        <taxon>Pseudomonadota</taxon>
        <taxon>Betaproteobacteria</taxon>
        <taxon>Burkholderiales</taxon>
        <taxon>Oxalobacteraceae</taxon>
        <taxon>Telluria group</taxon>
        <taxon>Massilia</taxon>
    </lineage>
</organism>
<feature type="compositionally biased region" description="Polar residues" evidence="1">
    <location>
        <begin position="1"/>
        <end position="12"/>
    </location>
</feature>
<keyword evidence="3" id="KW-1185">Reference proteome</keyword>
<reference evidence="2 3" key="1">
    <citation type="submission" date="2021-07" db="EMBL/GenBank/DDBJ databases">
        <title>Characterization of Violacein-producing bacteria and related species.</title>
        <authorList>
            <person name="Wilson H.S."/>
            <person name="De Leon M.E."/>
        </authorList>
    </citation>
    <scope>NUCLEOTIDE SEQUENCE [LARGE SCALE GENOMIC DNA]</scope>
    <source>
        <strain evidence="2 3">HSC-2F05</strain>
    </source>
</reference>
<dbReference type="Proteomes" id="UP001198602">
    <property type="component" value="Unassembled WGS sequence"/>
</dbReference>
<comment type="caution">
    <text evidence="2">The sequence shown here is derived from an EMBL/GenBank/DDBJ whole genome shotgun (WGS) entry which is preliminary data.</text>
</comment>
<gene>
    <name evidence="2" type="ORF">LE190_02420</name>
</gene>